<dbReference type="RefSeq" id="WP_129001793.1">
    <property type="nucleotide sequence ID" value="NZ_SDHZ01000001.1"/>
</dbReference>
<dbReference type="Gene3D" id="1.50.10.20">
    <property type="match status" value="1"/>
</dbReference>
<dbReference type="EMBL" id="SDHZ01000001">
    <property type="protein sequence ID" value="RXK86042.1"/>
    <property type="molecule type" value="Genomic_DNA"/>
</dbReference>
<dbReference type="Pfam" id="PF07678">
    <property type="entry name" value="TED_complement"/>
    <property type="match status" value="1"/>
</dbReference>
<dbReference type="InterPro" id="IPR011626">
    <property type="entry name" value="Alpha-macroglobulin_TED"/>
</dbReference>
<dbReference type="SUPFAM" id="SSF56935">
    <property type="entry name" value="Porins"/>
    <property type="match status" value="1"/>
</dbReference>
<dbReference type="InterPro" id="IPR012910">
    <property type="entry name" value="Plug_dom"/>
</dbReference>
<keyword evidence="3" id="KW-0998">Cell outer membrane</keyword>
<evidence type="ECO:0000313" key="6">
    <source>
        <dbReference type="EMBL" id="RXK86042.1"/>
    </source>
</evidence>
<evidence type="ECO:0000256" key="2">
    <source>
        <dbReference type="ARBA" id="ARBA00022966"/>
    </source>
</evidence>
<reference evidence="6 7" key="1">
    <citation type="submission" date="2019-01" db="EMBL/GenBank/DDBJ databases">
        <title>Filimonas sp. strain TTM-71.</title>
        <authorList>
            <person name="Chen W.-M."/>
        </authorList>
    </citation>
    <scope>NUCLEOTIDE SEQUENCE [LARGE SCALE GENOMIC DNA]</scope>
    <source>
        <strain evidence="6 7">TTM-71</strain>
    </source>
</reference>
<comment type="subcellular location">
    <subcellularLocation>
        <location evidence="3">Cell outer membrane</location>
        <topology evidence="3">Multi-pass membrane protein</topology>
    </subcellularLocation>
</comment>
<dbReference type="InterPro" id="IPR008930">
    <property type="entry name" value="Terpenoid_cyclase/PrenylTrfase"/>
</dbReference>
<dbReference type="InterPro" id="IPR047565">
    <property type="entry name" value="Alpha-macroglob_thiol-ester_cl"/>
</dbReference>
<dbReference type="Pfam" id="PF07715">
    <property type="entry name" value="Plug"/>
    <property type="match status" value="1"/>
</dbReference>
<dbReference type="InterPro" id="IPR039426">
    <property type="entry name" value="TonB-dep_rcpt-like"/>
</dbReference>
<accession>A0A4Q1D9I6</accession>
<keyword evidence="3" id="KW-1134">Transmembrane beta strand</keyword>
<dbReference type="SMART" id="SM01419">
    <property type="entry name" value="Thiol-ester_cl"/>
    <property type="match status" value="1"/>
</dbReference>
<dbReference type="PANTHER" id="PTHR11412:SF136">
    <property type="entry name" value="CD109 ANTIGEN"/>
    <property type="match status" value="1"/>
</dbReference>
<dbReference type="GO" id="GO:0004866">
    <property type="term" value="F:endopeptidase inhibitor activity"/>
    <property type="evidence" value="ECO:0007669"/>
    <property type="project" value="InterPro"/>
</dbReference>
<dbReference type="PROSITE" id="PS52016">
    <property type="entry name" value="TONB_DEPENDENT_REC_3"/>
    <property type="match status" value="1"/>
</dbReference>
<dbReference type="PANTHER" id="PTHR11412">
    <property type="entry name" value="MACROGLOBULIN / COMPLEMENT"/>
    <property type="match status" value="1"/>
</dbReference>
<dbReference type="InterPro" id="IPR023997">
    <property type="entry name" value="TonB-dep_OMP_SusC/RagA_CS"/>
</dbReference>
<dbReference type="SUPFAM" id="SSF49464">
    <property type="entry name" value="Carboxypeptidase regulatory domain-like"/>
    <property type="match status" value="1"/>
</dbReference>
<dbReference type="GO" id="GO:0009279">
    <property type="term" value="C:cell outer membrane"/>
    <property type="evidence" value="ECO:0007669"/>
    <property type="project" value="UniProtKB-SubCell"/>
</dbReference>
<keyword evidence="1 4" id="KW-0732">Signal</keyword>
<dbReference type="Pfam" id="PF00207">
    <property type="entry name" value="A2M"/>
    <property type="match status" value="1"/>
</dbReference>
<keyword evidence="3" id="KW-0812">Transmembrane</keyword>
<dbReference type="Gene3D" id="2.60.40.690">
    <property type="entry name" value="Alpha-macroglobulin, receptor-binding domain"/>
    <property type="match status" value="1"/>
</dbReference>
<dbReference type="InterPro" id="IPR001599">
    <property type="entry name" value="Macroglobln_a2"/>
</dbReference>
<dbReference type="NCBIfam" id="TIGR04057">
    <property type="entry name" value="SusC_RagA_signa"/>
    <property type="match status" value="1"/>
</dbReference>
<evidence type="ECO:0000256" key="1">
    <source>
        <dbReference type="ARBA" id="ARBA00022729"/>
    </source>
</evidence>
<comment type="similarity">
    <text evidence="3">Belongs to the TonB-dependent receptor family.</text>
</comment>
<protein>
    <recommendedName>
        <fullName evidence="5">Alpha-2-macroglobulin domain-containing protein</fullName>
    </recommendedName>
</protein>
<dbReference type="SMART" id="SM01360">
    <property type="entry name" value="A2M"/>
    <property type="match status" value="1"/>
</dbReference>
<evidence type="ECO:0000256" key="4">
    <source>
        <dbReference type="SAM" id="SignalP"/>
    </source>
</evidence>
<dbReference type="GO" id="GO:0005615">
    <property type="term" value="C:extracellular space"/>
    <property type="evidence" value="ECO:0007669"/>
    <property type="project" value="InterPro"/>
</dbReference>
<evidence type="ECO:0000313" key="7">
    <source>
        <dbReference type="Proteomes" id="UP000290545"/>
    </source>
</evidence>
<gene>
    <name evidence="6" type="ORF">ESB13_04325</name>
</gene>
<organism evidence="6 7">
    <name type="scientific">Filimonas effusa</name>
    <dbReference type="NCBI Taxonomy" id="2508721"/>
    <lineage>
        <taxon>Bacteria</taxon>
        <taxon>Pseudomonadati</taxon>
        <taxon>Bacteroidota</taxon>
        <taxon>Chitinophagia</taxon>
        <taxon>Chitinophagales</taxon>
        <taxon>Chitinophagaceae</taxon>
        <taxon>Filimonas</taxon>
    </lineage>
</organism>
<feature type="chain" id="PRO_5020971293" description="Alpha-2-macroglobulin domain-containing protein" evidence="4">
    <location>
        <begin position="22"/>
        <end position="1495"/>
    </location>
</feature>
<dbReference type="Gene3D" id="2.60.40.1930">
    <property type="match status" value="1"/>
</dbReference>
<keyword evidence="2" id="KW-0882">Thioester bond</keyword>
<dbReference type="OrthoDB" id="679547at2"/>
<feature type="signal peptide" evidence="4">
    <location>
        <begin position="1"/>
        <end position="21"/>
    </location>
</feature>
<dbReference type="Proteomes" id="UP000290545">
    <property type="component" value="Unassembled WGS sequence"/>
</dbReference>
<keyword evidence="7" id="KW-1185">Reference proteome</keyword>
<keyword evidence="3" id="KW-0472">Membrane</keyword>
<dbReference type="SUPFAM" id="SSF48239">
    <property type="entry name" value="Terpenoid cyclases/Protein prenyltransferases"/>
    <property type="match status" value="1"/>
</dbReference>
<evidence type="ECO:0000259" key="5">
    <source>
        <dbReference type="SMART" id="SM01360"/>
    </source>
</evidence>
<dbReference type="InterPro" id="IPR050473">
    <property type="entry name" value="A2M/Complement_sys"/>
</dbReference>
<dbReference type="CDD" id="cd02891">
    <property type="entry name" value="A2M_like"/>
    <property type="match status" value="1"/>
</dbReference>
<comment type="caution">
    <text evidence="6">The sequence shown here is derived from an EMBL/GenBank/DDBJ whole genome shotgun (WGS) entry which is preliminary data.</text>
</comment>
<feature type="domain" description="Alpha-2-macroglobulin" evidence="5">
    <location>
        <begin position="837"/>
        <end position="927"/>
    </location>
</feature>
<dbReference type="InterPro" id="IPR037066">
    <property type="entry name" value="Plug_dom_sf"/>
</dbReference>
<dbReference type="Gene3D" id="2.170.130.10">
    <property type="entry name" value="TonB-dependent receptor, plug domain"/>
    <property type="match status" value="1"/>
</dbReference>
<keyword evidence="3" id="KW-0813">Transport</keyword>
<proteinExistence type="inferred from homology"/>
<dbReference type="InterPro" id="IPR008969">
    <property type="entry name" value="CarboxyPept-like_regulatory"/>
</dbReference>
<dbReference type="InterPro" id="IPR036595">
    <property type="entry name" value="A-macroglobulin_rcpt-bd_sf"/>
</dbReference>
<name>A0A4Q1D9I6_9BACT</name>
<sequence>MNSIKTFAIAAILLTISASLAAQEENYSELKEKIYIHTNHVFFKPGEQLFFKLYVVNGQTQLPSDLSQVVYTDIITPSGSVLTTITSQLKDGYAEGSHRFYESEKGGIYKIRAYTRLMRNEKEATWATKEITVQKIIAPRVLMKLEFRKKAYGAGEEAVADFSMRSLDDMPVRDHPLTYKVSLAGRELRTDNTGTDSTGKAVIKFRLPGELNTRDGLLNVVVNYDSYVESIARSIPIVLNKIDLQLLPEGGSLLENMPGKVAFKAVNEFGKPADVSGYIKNSAGDTVTSFESYHHGMGCFTITPGDNESYTAVITSPAGINDCYPLPKATPKGVAMLFRQDSLVRIKLSSLQQQTVLLKVYSHDKAVYEQQLHLQTGEQWINVNPVQFPMGIARFTVTDMMSRTLAERLVFLHRTKTLQVSISTNKKVYMPRETVKLSVKTTDETGAPLPANLSLSVVDDKLWTLADDKQDNISSWLLMSSELKGKIEEPAFYFNKEEPKADTALDLVMLTNGYRYFEYIDSVAIDGKLRYKQELSGMLTGVVRNKHGKPVKAKVYLLGSPGYMGEGSGIAAWQTDEDGMFFFTGLKPGFFYQLMARSDAKREQVSIKLLKQGTNVDPFQTKDSLAGNDKMDPKVIAPGQELAKRPAVREDSISSGSSKLEDVVVVGYGMTKLKSITGSVTSVNMGELLYSDLNTALQGRLPGIAITRNANPSEYPTISLRGSRSFSYGNAPLIIVNGMPVEKLDMTINPAEIANITVMKDAGATALYGSQAANGVIIITTLDQRNNYGHVRLKLEFPHYASLPVPRSEVSLSYNVRFYAPRYSSVNTSFRDDFRETIYWNPVVQTDKKGEASLSFCNSDATTTFRIIAEGIGYNGKPGQQQQTYSARPALSVDAKIPPYLTVGDTALIPVNLKNNTDTASKIVVSAIMPRGMHLLYRPDTLLLKPDSSMQVLVPATAARSLDDNMMFEVCTGQISETISLPVTVGEKGFPVNLSLSGNEAAERNFIVGPIVKHSLKASFQSFTGMEEQLLHDMRSMLREPYGCFEQVSSTTYPNILILKYLREAKKTNRAVERIALSYIHEGYRKLVGYETSEYGFEWFGRTPAQEVLTAYGLMEFTDMKPFADVNEKMLERTKQFLLNRRDCTGGFMIKGERYREKDKPDTLANSYIVYAFTEAGMGKEVIPEYEASVKAAFATKDPYQLALMAIAAANMQKNTDYDSLMQLLNTTTVKARESIVHSYGASLQVEAMALHALALSKHPHPNKPMMARLLSNIHSERSYYGYGSTQATVLALKAMMAFRLLKDSSDNKTQITARLNDTLINGTTRLDSLIKTGENHLSVSYSGNLQVNPYNFEVSYYTNTPPASDSCAVELSAALAGNKVRVGETIRLNITVENLRDKEQPMTIAKLGIPAGLSLQPWQLKQLTEQNKVAYYEIFDNYLVFYWRDLAAKEIKKMGLDLKADIPGSYKGRANNSYLYYTPEYKHWQEGLEVKVLP</sequence>
<evidence type="ECO:0000256" key="3">
    <source>
        <dbReference type="PROSITE-ProRule" id="PRU01360"/>
    </source>
</evidence>